<dbReference type="PANTHER" id="PTHR30270">
    <property type="entry name" value="THIAMINE-MONOPHOSPHATE KINASE"/>
    <property type="match status" value="1"/>
</dbReference>
<comment type="caution">
    <text evidence="3">The sequence shown here is derived from an EMBL/GenBank/DDBJ whole genome shotgun (WGS) entry which is preliminary data.</text>
</comment>
<dbReference type="Proteomes" id="UP000295818">
    <property type="component" value="Unassembled WGS sequence"/>
</dbReference>
<sequence>MVRPGWHLSTDMGIYYKIRDMTSPPLLRTEPSLHDLVAAVRSHTGVSGKSAIARVRTFVDTSDPVHGPGDDGAVVELDGASAVVCGEAIAPAFVRKDPYGAGIAAVLANVNDVAAMGGIPKAIVNTVVGRDADVSEVLRGMRDAALMYDVPIVGGHLTRADSDASLSAFALGQVRRPLSMANVRPGQTVLFAACLDGTLRADFPFFTSIDQQSATLARDVRLLAEVADTGAAVAAKDVSMAGALGSLAMLLEFTRHGARVDLDLMPYPAETDPHRWLLAFPTYGFWLTTTADRVADCQAVFQRHGLTCEPVGEVTEASQLTLASGGSEAIMVDLATEAVTGLWI</sequence>
<evidence type="ECO:0000313" key="3">
    <source>
        <dbReference type="EMBL" id="TCO31515.1"/>
    </source>
</evidence>
<evidence type="ECO:0008006" key="5">
    <source>
        <dbReference type="Google" id="ProtNLM"/>
    </source>
</evidence>
<evidence type="ECO:0000313" key="4">
    <source>
        <dbReference type="Proteomes" id="UP000295818"/>
    </source>
</evidence>
<dbReference type="InterPro" id="IPR010918">
    <property type="entry name" value="PurM-like_C_dom"/>
</dbReference>
<name>A0ABY2BTF5_9ACTN</name>
<dbReference type="SUPFAM" id="SSF56042">
    <property type="entry name" value="PurM C-terminal domain-like"/>
    <property type="match status" value="1"/>
</dbReference>
<protein>
    <recommendedName>
        <fullName evidence="5">AIR synthase</fullName>
    </recommendedName>
</protein>
<dbReference type="InterPro" id="IPR036676">
    <property type="entry name" value="PurM-like_C_sf"/>
</dbReference>
<reference evidence="3 4" key="1">
    <citation type="journal article" date="2015" name="Stand. Genomic Sci.">
        <title>Genomic Encyclopedia of Bacterial and Archaeal Type Strains, Phase III: the genomes of soil and plant-associated and newly described type strains.</title>
        <authorList>
            <person name="Whitman W.B."/>
            <person name="Woyke T."/>
            <person name="Klenk H.P."/>
            <person name="Zhou Y."/>
            <person name="Lilburn T.G."/>
            <person name="Beck B.J."/>
            <person name="De Vos P."/>
            <person name="Vandamme P."/>
            <person name="Eisen J.A."/>
            <person name="Garrity G."/>
            <person name="Hugenholtz P."/>
            <person name="Kyrpides N.C."/>
        </authorList>
    </citation>
    <scope>NUCLEOTIDE SEQUENCE [LARGE SCALE GENOMIC DNA]</scope>
    <source>
        <strain evidence="3 4">VKM Ac-2538</strain>
    </source>
</reference>
<dbReference type="Pfam" id="PF02769">
    <property type="entry name" value="AIRS_C"/>
    <property type="match status" value="1"/>
</dbReference>
<dbReference type="Pfam" id="PF00586">
    <property type="entry name" value="AIRS"/>
    <property type="match status" value="1"/>
</dbReference>
<proteinExistence type="predicted"/>
<dbReference type="InterPro" id="IPR016188">
    <property type="entry name" value="PurM-like_N"/>
</dbReference>
<dbReference type="SUPFAM" id="SSF55326">
    <property type="entry name" value="PurM N-terminal domain-like"/>
    <property type="match status" value="1"/>
</dbReference>
<dbReference type="PANTHER" id="PTHR30270:SF0">
    <property type="entry name" value="THIAMINE-MONOPHOSPHATE KINASE"/>
    <property type="match status" value="1"/>
</dbReference>
<dbReference type="InterPro" id="IPR036921">
    <property type="entry name" value="PurM-like_N_sf"/>
</dbReference>
<dbReference type="Gene3D" id="3.90.650.10">
    <property type="entry name" value="PurM-like C-terminal domain"/>
    <property type="match status" value="1"/>
</dbReference>
<dbReference type="InterPro" id="IPR006283">
    <property type="entry name" value="ThiL-like"/>
</dbReference>
<dbReference type="Gene3D" id="3.30.1330.10">
    <property type="entry name" value="PurM-like, N-terminal domain"/>
    <property type="match status" value="1"/>
</dbReference>
<keyword evidence="4" id="KW-1185">Reference proteome</keyword>
<gene>
    <name evidence="3" type="ORF">EV644_101155</name>
</gene>
<feature type="domain" description="PurM-like N-terminal" evidence="1">
    <location>
        <begin position="69"/>
        <end position="174"/>
    </location>
</feature>
<feature type="domain" description="PurM-like C-terminal" evidence="2">
    <location>
        <begin position="215"/>
        <end position="321"/>
    </location>
</feature>
<evidence type="ECO:0000259" key="2">
    <source>
        <dbReference type="Pfam" id="PF02769"/>
    </source>
</evidence>
<dbReference type="EMBL" id="SLWM01000001">
    <property type="protein sequence ID" value="TCO31515.1"/>
    <property type="molecule type" value="Genomic_DNA"/>
</dbReference>
<evidence type="ECO:0000259" key="1">
    <source>
        <dbReference type="Pfam" id="PF00586"/>
    </source>
</evidence>
<accession>A0ABY2BTF5</accession>
<organism evidence="3 4">
    <name type="scientific">Kribbella orskensis</name>
    <dbReference type="NCBI Taxonomy" id="2512216"/>
    <lineage>
        <taxon>Bacteria</taxon>
        <taxon>Bacillati</taxon>
        <taxon>Actinomycetota</taxon>
        <taxon>Actinomycetes</taxon>
        <taxon>Propionibacteriales</taxon>
        <taxon>Kribbellaceae</taxon>
        <taxon>Kribbella</taxon>
    </lineage>
</organism>